<dbReference type="Pfam" id="PF03009">
    <property type="entry name" value="GDPD"/>
    <property type="match status" value="1"/>
</dbReference>
<dbReference type="OrthoDB" id="1058301at2759"/>
<comment type="catalytic activity">
    <reaction evidence="3">
        <text>a sn-glycero-3-phosphodiester + H2O = an alcohol + sn-glycerol 3-phosphate + H(+)</text>
        <dbReference type="Rhea" id="RHEA:12969"/>
        <dbReference type="ChEBI" id="CHEBI:15377"/>
        <dbReference type="ChEBI" id="CHEBI:15378"/>
        <dbReference type="ChEBI" id="CHEBI:30879"/>
        <dbReference type="ChEBI" id="CHEBI:57597"/>
        <dbReference type="ChEBI" id="CHEBI:83408"/>
        <dbReference type="EC" id="3.1.4.46"/>
    </reaction>
</comment>
<dbReference type="AlphaFoldDB" id="A0A2P6TI02"/>
<dbReference type="STRING" id="3076.A0A2P6TI02"/>
<feature type="transmembrane region" description="Helical" evidence="5">
    <location>
        <begin position="35"/>
        <end position="55"/>
    </location>
</feature>
<comment type="caution">
    <text evidence="7">The sequence shown here is derived from an EMBL/GenBank/DDBJ whole genome shotgun (WGS) entry which is preliminary data.</text>
</comment>
<dbReference type="InterPro" id="IPR044236">
    <property type="entry name" value="GDPD4"/>
</dbReference>
<dbReference type="EMBL" id="LHPG02000015">
    <property type="protein sequence ID" value="PRW33921.1"/>
    <property type="molecule type" value="Genomic_DNA"/>
</dbReference>
<dbReference type="EC" id="3.1.4.46" evidence="1"/>
<dbReference type="Gene3D" id="3.20.20.190">
    <property type="entry name" value="Phosphatidylinositol (PI) phosphodiesterase"/>
    <property type="match status" value="1"/>
</dbReference>
<keyword evidence="5" id="KW-0472">Membrane</keyword>
<keyword evidence="5" id="KW-1133">Transmembrane helix</keyword>
<evidence type="ECO:0000256" key="5">
    <source>
        <dbReference type="SAM" id="Phobius"/>
    </source>
</evidence>
<feature type="region of interest" description="Disordered" evidence="4">
    <location>
        <begin position="1"/>
        <end position="30"/>
    </location>
</feature>
<keyword evidence="5" id="KW-0812">Transmembrane</keyword>
<gene>
    <name evidence="7" type="ORF">C2E21_7213</name>
</gene>
<evidence type="ECO:0000256" key="1">
    <source>
        <dbReference type="ARBA" id="ARBA00012247"/>
    </source>
</evidence>
<evidence type="ECO:0000313" key="7">
    <source>
        <dbReference type="EMBL" id="PRW33921.1"/>
    </source>
</evidence>
<dbReference type="InterPro" id="IPR030395">
    <property type="entry name" value="GP_PDE_dom"/>
</dbReference>
<dbReference type="InterPro" id="IPR017946">
    <property type="entry name" value="PLC-like_Pdiesterase_TIM-brl"/>
</dbReference>
<feature type="domain" description="GP-PDE" evidence="6">
    <location>
        <begin position="96"/>
        <end position="362"/>
    </location>
</feature>
<evidence type="ECO:0000259" key="6">
    <source>
        <dbReference type="PROSITE" id="PS51704"/>
    </source>
</evidence>
<proteinExistence type="predicted"/>
<keyword evidence="8" id="KW-1185">Reference proteome</keyword>
<accession>A0A2P6TI02</accession>
<evidence type="ECO:0000256" key="4">
    <source>
        <dbReference type="SAM" id="MobiDB-lite"/>
    </source>
</evidence>
<dbReference type="GO" id="GO:0008889">
    <property type="term" value="F:glycerophosphodiester phosphodiesterase activity"/>
    <property type="evidence" value="ECO:0007669"/>
    <property type="project" value="UniProtKB-EC"/>
</dbReference>
<feature type="region of interest" description="Disordered" evidence="4">
    <location>
        <begin position="159"/>
        <end position="183"/>
    </location>
</feature>
<dbReference type="PROSITE" id="PS50007">
    <property type="entry name" value="PIPLC_X_DOMAIN"/>
    <property type="match status" value="1"/>
</dbReference>
<name>A0A2P6TI02_CHLSO</name>
<evidence type="ECO:0000256" key="2">
    <source>
        <dbReference type="ARBA" id="ARBA00022798"/>
    </source>
</evidence>
<feature type="compositionally biased region" description="Gly residues" evidence="4">
    <location>
        <begin position="159"/>
        <end position="172"/>
    </location>
</feature>
<evidence type="ECO:0000256" key="3">
    <source>
        <dbReference type="ARBA" id="ARBA00047512"/>
    </source>
</evidence>
<dbReference type="CDD" id="cd08556">
    <property type="entry name" value="GDPD"/>
    <property type="match status" value="1"/>
</dbReference>
<dbReference type="PANTHER" id="PTHR47449:SF2">
    <property type="entry name" value="GLYCEROPHOSPHODIESTER PHOSPHODIESTERASE GDPD4"/>
    <property type="match status" value="1"/>
</dbReference>
<dbReference type="PANTHER" id="PTHR47449">
    <property type="entry name" value="GLYCEROPHOSPHODIESTER PHOSPHODIESTERASE GDPD4"/>
    <property type="match status" value="1"/>
</dbReference>
<dbReference type="SUPFAM" id="SSF51695">
    <property type="entry name" value="PLC-like phosphodiesterases"/>
    <property type="match status" value="1"/>
</dbReference>
<evidence type="ECO:0000313" key="8">
    <source>
        <dbReference type="Proteomes" id="UP000239899"/>
    </source>
</evidence>
<reference evidence="7 8" key="1">
    <citation type="journal article" date="2018" name="Plant J.">
        <title>Genome sequences of Chlorella sorokiniana UTEX 1602 and Micractinium conductrix SAG 241.80: implications to maltose excretion by a green alga.</title>
        <authorList>
            <person name="Arriola M.B."/>
            <person name="Velmurugan N."/>
            <person name="Zhang Y."/>
            <person name="Plunkett M.H."/>
            <person name="Hondzo H."/>
            <person name="Barney B.M."/>
        </authorList>
    </citation>
    <scope>NUCLEOTIDE SEQUENCE [LARGE SCALE GENOMIC DNA]</scope>
    <source>
        <strain evidence="8">UTEX 1602</strain>
    </source>
</reference>
<dbReference type="GO" id="GO:0006629">
    <property type="term" value="P:lipid metabolic process"/>
    <property type="evidence" value="ECO:0007669"/>
    <property type="project" value="InterPro"/>
</dbReference>
<protein>
    <recommendedName>
        <fullName evidence="1">glycerophosphodiester phosphodiesterase</fullName>
        <ecNumber evidence="1">3.1.4.46</ecNumber>
    </recommendedName>
</protein>
<dbReference type="Proteomes" id="UP000239899">
    <property type="component" value="Unassembled WGS sequence"/>
</dbReference>
<organism evidence="7 8">
    <name type="scientific">Chlorella sorokiniana</name>
    <name type="common">Freshwater green alga</name>
    <dbReference type="NCBI Taxonomy" id="3076"/>
    <lineage>
        <taxon>Eukaryota</taxon>
        <taxon>Viridiplantae</taxon>
        <taxon>Chlorophyta</taxon>
        <taxon>core chlorophytes</taxon>
        <taxon>Trebouxiophyceae</taxon>
        <taxon>Chlorellales</taxon>
        <taxon>Chlorellaceae</taxon>
        <taxon>Chlorella clade</taxon>
        <taxon>Chlorella</taxon>
    </lineage>
</organism>
<dbReference type="PROSITE" id="PS51704">
    <property type="entry name" value="GP_PDE"/>
    <property type="match status" value="1"/>
</dbReference>
<feature type="compositionally biased region" description="Basic residues" evidence="4">
    <location>
        <begin position="1"/>
        <end position="10"/>
    </location>
</feature>
<keyword evidence="2" id="KW-0319">Glycerol metabolism</keyword>
<sequence>MPPSRSRRRSPPPSDPRPGQQGKAQKKSRNLRKNIPAVIIAAVIATLLDRAVMYLRTPAPAPGLPWPGAASDPLHAQELHALHHQPSEDFCAAEPPLVCAHGGDSSDGAPRNTLEAFQAALQQGVPCLEVDVARTSDGRLVVLHPRDLAQLLGGSSAAGGAAGGAAADGGSSGADNEQQQPLPQVGDYSWEDLAALRWQGGERVASVEDVLRLAVSAAQHITLDARTHTSKGGEDDSKALAAQLVDLVAQTGCSQCLVWAKSDALVKQVKELSPDQPVGYIVMNETAAAREAGMHRLLRLPRAEVAALHHSMASGEVMQKLHAAGQRVHAWTANTAGMMRAVLDAGVYAVVTDHPRHLLAALEARLHICRSRKEAAAAEAAAAAAAAADADVPVVTEL</sequence>
<dbReference type="GO" id="GO:0006071">
    <property type="term" value="P:glycerol metabolic process"/>
    <property type="evidence" value="ECO:0007669"/>
    <property type="project" value="UniProtKB-KW"/>
</dbReference>